<name>A0AAV8VBE0_9CUCU</name>
<feature type="transmembrane region" description="Helical" evidence="6">
    <location>
        <begin position="21"/>
        <end position="38"/>
    </location>
</feature>
<dbReference type="PANTHER" id="PTHR11266:SF85">
    <property type="entry name" value="MPV17-LIKE PROTEIN"/>
    <property type="match status" value="1"/>
</dbReference>
<evidence type="ECO:0000313" key="8">
    <source>
        <dbReference type="Proteomes" id="UP001159042"/>
    </source>
</evidence>
<sequence>MNKLVQNFRRILDKHPLISNSVIYGSLCVAAEFTQQTVTRKVLDSPSKPYDLETIGRYSVYGTTLAGPALTVWYRFLDKKFVGTATKIVIKKLLIDQFFFTPQLLVVFYISMSVMERKSDIFEECRSKFVQTFKTSCMFWFPAQATNFLLVPPTFRVTYVGICSFAWVNILCWIKRQSS</sequence>
<evidence type="ECO:0000313" key="7">
    <source>
        <dbReference type="EMBL" id="KAJ8911419.1"/>
    </source>
</evidence>
<dbReference type="InterPro" id="IPR007248">
    <property type="entry name" value="Mpv17_PMP22"/>
</dbReference>
<dbReference type="PANTHER" id="PTHR11266">
    <property type="entry name" value="PEROXISOMAL MEMBRANE PROTEIN 2, PXMP2 MPV17"/>
    <property type="match status" value="1"/>
</dbReference>
<keyword evidence="8" id="KW-1185">Reference proteome</keyword>
<evidence type="ECO:0000256" key="2">
    <source>
        <dbReference type="ARBA" id="ARBA00006824"/>
    </source>
</evidence>
<organism evidence="7 8">
    <name type="scientific">Exocentrus adspersus</name>
    <dbReference type="NCBI Taxonomy" id="1586481"/>
    <lineage>
        <taxon>Eukaryota</taxon>
        <taxon>Metazoa</taxon>
        <taxon>Ecdysozoa</taxon>
        <taxon>Arthropoda</taxon>
        <taxon>Hexapoda</taxon>
        <taxon>Insecta</taxon>
        <taxon>Pterygota</taxon>
        <taxon>Neoptera</taxon>
        <taxon>Endopterygota</taxon>
        <taxon>Coleoptera</taxon>
        <taxon>Polyphaga</taxon>
        <taxon>Cucujiformia</taxon>
        <taxon>Chrysomeloidea</taxon>
        <taxon>Cerambycidae</taxon>
        <taxon>Lamiinae</taxon>
        <taxon>Acanthocinini</taxon>
        <taxon>Exocentrus</taxon>
    </lineage>
</organism>
<evidence type="ECO:0000256" key="5">
    <source>
        <dbReference type="ARBA" id="ARBA00023136"/>
    </source>
</evidence>
<feature type="transmembrane region" description="Helical" evidence="6">
    <location>
        <begin position="89"/>
        <end position="110"/>
    </location>
</feature>
<reference evidence="7 8" key="1">
    <citation type="journal article" date="2023" name="Insect Mol. Biol.">
        <title>Genome sequencing provides insights into the evolution of gene families encoding plant cell wall-degrading enzymes in longhorned beetles.</title>
        <authorList>
            <person name="Shin N.R."/>
            <person name="Okamura Y."/>
            <person name="Kirsch R."/>
            <person name="Pauchet Y."/>
        </authorList>
    </citation>
    <scope>NUCLEOTIDE SEQUENCE [LARGE SCALE GENOMIC DNA]</scope>
    <source>
        <strain evidence="7">EAD_L_NR</strain>
    </source>
</reference>
<dbReference type="GO" id="GO:0016020">
    <property type="term" value="C:membrane"/>
    <property type="evidence" value="ECO:0007669"/>
    <property type="project" value="UniProtKB-SubCell"/>
</dbReference>
<evidence type="ECO:0000256" key="6">
    <source>
        <dbReference type="RuleBase" id="RU363053"/>
    </source>
</evidence>
<accession>A0AAV8VBE0</accession>
<comment type="caution">
    <text evidence="7">The sequence shown here is derived from an EMBL/GenBank/DDBJ whole genome shotgun (WGS) entry which is preliminary data.</text>
</comment>
<dbReference type="AlphaFoldDB" id="A0AAV8VBE0"/>
<keyword evidence="3 6" id="KW-0812">Transmembrane</keyword>
<proteinExistence type="inferred from homology"/>
<dbReference type="Proteomes" id="UP001159042">
    <property type="component" value="Unassembled WGS sequence"/>
</dbReference>
<feature type="transmembrane region" description="Helical" evidence="6">
    <location>
        <begin position="58"/>
        <end position="77"/>
    </location>
</feature>
<comment type="subcellular location">
    <subcellularLocation>
        <location evidence="1">Membrane</location>
        <topology evidence="1">Multi-pass membrane protein</topology>
    </subcellularLocation>
</comment>
<gene>
    <name evidence="7" type="ORF">NQ315_005952</name>
</gene>
<comment type="similarity">
    <text evidence="2 6">Belongs to the peroxisomal membrane protein PXMP2/4 family.</text>
</comment>
<keyword evidence="4 6" id="KW-1133">Transmembrane helix</keyword>
<dbReference type="Pfam" id="PF04117">
    <property type="entry name" value="Mpv17_PMP22"/>
    <property type="match status" value="1"/>
</dbReference>
<keyword evidence="5 6" id="KW-0472">Membrane</keyword>
<evidence type="ECO:0000256" key="1">
    <source>
        <dbReference type="ARBA" id="ARBA00004141"/>
    </source>
</evidence>
<dbReference type="GO" id="GO:0005739">
    <property type="term" value="C:mitochondrion"/>
    <property type="evidence" value="ECO:0007669"/>
    <property type="project" value="TreeGrafter"/>
</dbReference>
<feature type="transmembrane region" description="Helical" evidence="6">
    <location>
        <begin position="157"/>
        <end position="174"/>
    </location>
</feature>
<evidence type="ECO:0008006" key="9">
    <source>
        <dbReference type="Google" id="ProtNLM"/>
    </source>
</evidence>
<dbReference type="EMBL" id="JANEYG010000193">
    <property type="protein sequence ID" value="KAJ8911419.1"/>
    <property type="molecule type" value="Genomic_DNA"/>
</dbReference>
<evidence type="ECO:0000256" key="4">
    <source>
        <dbReference type="ARBA" id="ARBA00022989"/>
    </source>
</evidence>
<protein>
    <recommendedName>
        <fullName evidence="9">Mpv17-like protein</fullName>
    </recommendedName>
</protein>
<evidence type="ECO:0000256" key="3">
    <source>
        <dbReference type="ARBA" id="ARBA00022692"/>
    </source>
</evidence>